<dbReference type="AlphaFoldDB" id="A0A0U1HWV9"/>
<sequence length="300" mass="29693">MNMNFTVNKRVLVLALALAGCSAGSLWAASTPTTAPVKGSAPVLSAPSNGAVGAVDFSGTYATEGKLSTGDTLVMTYQYNDSDGDLDASLTTVTWSYLDDAGQSVTIPATNAPAAASGSNGTSTITIPAGATGTRAISVTLTEYSATGDPLRGNVITVTDTSTGGAGGGTTTPPGPVTPGADVAGGIFLQSDSPAAGSGATDYARSAAHPQVGETYVFRAWDDSNGNGVWDAGEADLTATLGSIQWQLDGSNATANGNSTLSNHAISGATSDSYTVPVNSASSSGATPGDQGFSLKVDFN</sequence>
<protein>
    <submittedName>
        <fullName evidence="3">Intimin-like protein SinH</fullName>
    </submittedName>
</protein>
<feature type="compositionally biased region" description="Polar residues" evidence="1">
    <location>
        <begin position="277"/>
        <end position="286"/>
    </location>
</feature>
<feature type="region of interest" description="Disordered" evidence="1">
    <location>
        <begin position="277"/>
        <end position="300"/>
    </location>
</feature>
<name>A0A0U1HWV9_YERRO</name>
<dbReference type="Proteomes" id="UP000042054">
    <property type="component" value="Unassembled WGS sequence"/>
</dbReference>
<keyword evidence="2" id="KW-0732">Signal</keyword>
<gene>
    <name evidence="3" type="ORF">ERS008555_03474</name>
</gene>
<evidence type="ECO:0000313" key="3">
    <source>
        <dbReference type="EMBL" id="CQI95811.1"/>
    </source>
</evidence>
<feature type="signal peptide" evidence="2">
    <location>
        <begin position="1"/>
        <end position="28"/>
    </location>
</feature>
<dbReference type="EMBL" id="CTKE01000021">
    <property type="protein sequence ID" value="CQI95811.1"/>
    <property type="molecule type" value="Genomic_DNA"/>
</dbReference>
<dbReference type="OrthoDB" id="6481149at2"/>
<dbReference type="NCBIfam" id="NF040711">
    <property type="entry name" value="partner_SinI"/>
    <property type="match status" value="1"/>
</dbReference>
<reference evidence="3 4" key="1">
    <citation type="submission" date="2015-03" db="EMBL/GenBank/DDBJ databases">
        <authorList>
            <person name="Murphy D."/>
        </authorList>
    </citation>
    <scope>NUCLEOTIDE SEQUENCE [LARGE SCALE GENOMIC DNA]</scope>
    <source>
        <strain evidence="3 4">68/02</strain>
    </source>
</reference>
<evidence type="ECO:0000256" key="1">
    <source>
        <dbReference type="SAM" id="MobiDB-lite"/>
    </source>
</evidence>
<accession>A0A0U1HWV9</accession>
<dbReference type="STRING" id="29485.CH64_1751"/>
<dbReference type="InterPro" id="IPR047745">
    <property type="entry name" value="SinI-like"/>
</dbReference>
<proteinExistence type="predicted"/>
<feature type="chain" id="PRO_5006709493" evidence="2">
    <location>
        <begin position="29"/>
        <end position="300"/>
    </location>
</feature>
<evidence type="ECO:0000313" key="4">
    <source>
        <dbReference type="Proteomes" id="UP000042054"/>
    </source>
</evidence>
<evidence type="ECO:0000256" key="2">
    <source>
        <dbReference type="SAM" id="SignalP"/>
    </source>
</evidence>
<organism evidence="3 4">
    <name type="scientific">Yersinia rohdei</name>
    <dbReference type="NCBI Taxonomy" id="29485"/>
    <lineage>
        <taxon>Bacteria</taxon>
        <taxon>Pseudomonadati</taxon>
        <taxon>Pseudomonadota</taxon>
        <taxon>Gammaproteobacteria</taxon>
        <taxon>Enterobacterales</taxon>
        <taxon>Yersiniaceae</taxon>
        <taxon>Yersinia</taxon>
    </lineage>
</organism>